<organism evidence="5 6">
    <name type="scientific">Perilla frutescens var. hirtella</name>
    <name type="common">Perilla citriodora</name>
    <name type="synonym">Perilla setoyensis</name>
    <dbReference type="NCBI Taxonomy" id="608512"/>
    <lineage>
        <taxon>Eukaryota</taxon>
        <taxon>Viridiplantae</taxon>
        <taxon>Streptophyta</taxon>
        <taxon>Embryophyta</taxon>
        <taxon>Tracheophyta</taxon>
        <taxon>Spermatophyta</taxon>
        <taxon>Magnoliopsida</taxon>
        <taxon>eudicotyledons</taxon>
        <taxon>Gunneridae</taxon>
        <taxon>Pentapetalae</taxon>
        <taxon>asterids</taxon>
        <taxon>lamiids</taxon>
        <taxon>Lamiales</taxon>
        <taxon>Lamiaceae</taxon>
        <taxon>Nepetoideae</taxon>
        <taxon>Elsholtzieae</taxon>
        <taxon>Perilla</taxon>
    </lineage>
</organism>
<dbReference type="Pfam" id="PF14226">
    <property type="entry name" value="DIOX_N"/>
    <property type="match status" value="1"/>
</dbReference>
<dbReference type="GO" id="GO:0016706">
    <property type="term" value="F:2-oxoglutarate-dependent dioxygenase activity"/>
    <property type="evidence" value="ECO:0007669"/>
    <property type="project" value="UniProtKB-ARBA"/>
</dbReference>
<dbReference type="PANTHER" id="PTHR47990">
    <property type="entry name" value="2-OXOGLUTARATE (2OG) AND FE(II)-DEPENDENT OXYGENASE SUPERFAMILY PROTEIN-RELATED"/>
    <property type="match status" value="1"/>
</dbReference>
<gene>
    <name evidence="5" type="ORF">C2S53_006071</name>
</gene>
<reference evidence="5 6" key="1">
    <citation type="journal article" date="2021" name="Nat. Commun.">
        <title>Incipient diploidization of the medicinal plant Perilla within 10,000 years.</title>
        <authorList>
            <person name="Zhang Y."/>
            <person name="Shen Q."/>
            <person name="Leng L."/>
            <person name="Zhang D."/>
            <person name="Chen S."/>
            <person name="Shi Y."/>
            <person name="Ning Z."/>
            <person name="Chen S."/>
        </authorList>
    </citation>
    <scope>NUCLEOTIDE SEQUENCE [LARGE SCALE GENOMIC DNA]</scope>
    <source>
        <strain evidence="6">cv. PC099</strain>
    </source>
</reference>
<dbReference type="InterPro" id="IPR026992">
    <property type="entry name" value="DIOX_N"/>
</dbReference>
<keyword evidence="1" id="KW-0479">Metal-binding</keyword>
<feature type="domain" description="Non-haem dioxygenase N-terminal" evidence="4">
    <location>
        <begin position="43"/>
        <end position="118"/>
    </location>
</feature>
<evidence type="ECO:0000256" key="1">
    <source>
        <dbReference type="ARBA" id="ARBA00022723"/>
    </source>
</evidence>
<sequence length="252" mass="28601">MELERVQSIASLSKLANTIPSEYIRSENEQPAASTLHGVVLEVPVIDLSDDFGDEIMARLMSEASKDWGIFQVVNHGIPDEVIAKLQEVGKQFFELPKEEKELIAKTPNSGIEGEANEEYARKLLEVSEKLLKWLSLGLGLEEQGLKEGIGVQGLQVFRDENWYNVNYIPNALIVHIGDQIEILSNGKYKAVYHRTTVNKESTRMSWPVFLEPPPEFEIGPISKLVNEQNPPKFKTKKYKDYVYCKLNKIPQ</sequence>
<dbReference type="EMBL" id="SDAM02000063">
    <property type="protein sequence ID" value="KAH6832824.1"/>
    <property type="molecule type" value="Genomic_DNA"/>
</dbReference>
<evidence type="ECO:0000259" key="4">
    <source>
        <dbReference type="Pfam" id="PF14226"/>
    </source>
</evidence>
<name>A0AAD4PA90_PERFH</name>
<proteinExistence type="predicted"/>
<evidence type="ECO:0008006" key="7">
    <source>
        <dbReference type="Google" id="ProtNLM"/>
    </source>
</evidence>
<protein>
    <recommendedName>
        <fullName evidence="7">Flavonol synthase</fullName>
    </recommendedName>
</protein>
<evidence type="ECO:0000313" key="5">
    <source>
        <dbReference type="EMBL" id="KAH6832824.1"/>
    </source>
</evidence>
<feature type="domain" description="Isopenicillin N synthase-like Fe(2+) 2OG dioxygenase" evidence="3">
    <location>
        <begin position="152"/>
        <end position="213"/>
    </location>
</feature>
<evidence type="ECO:0000256" key="2">
    <source>
        <dbReference type="ARBA" id="ARBA00023004"/>
    </source>
</evidence>
<dbReference type="InterPro" id="IPR027443">
    <property type="entry name" value="IPNS-like_sf"/>
</dbReference>
<dbReference type="Proteomes" id="UP001190926">
    <property type="component" value="Unassembled WGS sequence"/>
</dbReference>
<dbReference type="GO" id="GO:0046872">
    <property type="term" value="F:metal ion binding"/>
    <property type="evidence" value="ECO:0007669"/>
    <property type="project" value="UniProtKB-KW"/>
</dbReference>
<dbReference type="InterPro" id="IPR050231">
    <property type="entry name" value="Iron_ascorbate_oxido_reductase"/>
</dbReference>
<dbReference type="SUPFAM" id="SSF51197">
    <property type="entry name" value="Clavaminate synthase-like"/>
    <property type="match status" value="1"/>
</dbReference>
<keyword evidence="2" id="KW-0408">Iron</keyword>
<dbReference type="Gene3D" id="2.60.120.330">
    <property type="entry name" value="B-lactam Antibiotic, Isopenicillin N Synthase, Chain"/>
    <property type="match status" value="2"/>
</dbReference>
<dbReference type="AlphaFoldDB" id="A0AAD4PA90"/>
<evidence type="ECO:0000313" key="6">
    <source>
        <dbReference type="Proteomes" id="UP001190926"/>
    </source>
</evidence>
<dbReference type="InterPro" id="IPR044861">
    <property type="entry name" value="IPNS-like_FE2OG_OXY"/>
</dbReference>
<accession>A0AAD4PA90</accession>
<comment type="caution">
    <text evidence="5">The sequence shown here is derived from an EMBL/GenBank/DDBJ whole genome shotgun (WGS) entry which is preliminary data.</text>
</comment>
<dbReference type="Pfam" id="PF03171">
    <property type="entry name" value="2OG-FeII_Oxy"/>
    <property type="match status" value="1"/>
</dbReference>
<evidence type="ECO:0000259" key="3">
    <source>
        <dbReference type="Pfam" id="PF03171"/>
    </source>
</evidence>
<keyword evidence="6" id="KW-1185">Reference proteome</keyword>